<sequence length="70" mass="7818">MAQEQLKATEKVETPKEMAQRIGIPVSNVRYLIKTGQLAHVYTSPGKRNPKIPIGAWEHYLARETGGVTE</sequence>
<dbReference type="RefSeq" id="WP_299744889.1">
    <property type="nucleotide sequence ID" value="NZ_CP150951.2"/>
</dbReference>
<gene>
    <name evidence="1" type="ORF">AABB29_10215</name>
</gene>
<proteinExistence type="predicted"/>
<reference evidence="2" key="1">
    <citation type="submission" date="2024-04" db="EMBL/GenBank/DDBJ databases">
        <title>Phylogenomic analyses of a clade within the roseobacter group suggest taxonomic reassignments of species of the genera Aestuariivita, Citreicella, Loktanella, Nautella, Pelagibaca, Ruegeria, Thalassobius, Thiobacimonas and Tropicibacter, and the proposal o.</title>
        <authorList>
            <person name="Jeon C.O."/>
        </authorList>
    </citation>
    <scope>NUCLEOTIDE SEQUENCE [LARGE SCALE GENOMIC DNA]</scope>
    <source>
        <strain evidence="2">BS5-3</strain>
    </source>
</reference>
<evidence type="ECO:0000313" key="2">
    <source>
        <dbReference type="Proteomes" id="UP001440612"/>
    </source>
</evidence>
<dbReference type="EMBL" id="CP150951">
    <property type="protein sequence ID" value="WZC47320.1"/>
    <property type="molecule type" value="Genomic_DNA"/>
</dbReference>
<organism evidence="1 2">
    <name type="scientific">Yoonia phaeophyticola</name>
    <dbReference type="NCBI Taxonomy" id="3137369"/>
    <lineage>
        <taxon>Bacteria</taxon>
        <taxon>Pseudomonadati</taxon>
        <taxon>Pseudomonadota</taxon>
        <taxon>Alphaproteobacteria</taxon>
        <taxon>Rhodobacterales</taxon>
        <taxon>Paracoccaceae</taxon>
        <taxon>Yoonia</taxon>
    </lineage>
</organism>
<name>A0ABZ2V066_9RHOB</name>
<dbReference type="Proteomes" id="UP001440612">
    <property type="component" value="Chromosome"/>
</dbReference>
<accession>A0ABZ2V066</accession>
<evidence type="ECO:0000313" key="1">
    <source>
        <dbReference type="EMBL" id="WZC47320.1"/>
    </source>
</evidence>
<protein>
    <recommendedName>
        <fullName evidence="3">DNA-binding protein</fullName>
    </recommendedName>
</protein>
<keyword evidence="2" id="KW-1185">Reference proteome</keyword>
<evidence type="ECO:0008006" key="3">
    <source>
        <dbReference type="Google" id="ProtNLM"/>
    </source>
</evidence>